<protein>
    <submittedName>
        <fullName evidence="1">Uncharacterized protein</fullName>
    </submittedName>
</protein>
<gene>
    <name evidence="1" type="ORF">AOB46_11880</name>
</gene>
<dbReference type="Proteomes" id="UP000037953">
    <property type="component" value="Unassembled WGS sequence"/>
</dbReference>
<dbReference type="PATRIC" id="fig|253.9.peg.4219"/>
<dbReference type="EMBL" id="LJOD01000007">
    <property type="protein sequence ID" value="KPE50904.1"/>
    <property type="molecule type" value="Genomic_DNA"/>
</dbReference>
<organism evidence="1 2">
    <name type="scientific">Chryseobacterium indologenes</name>
    <name type="common">Flavobacterium indologenes</name>
    <dbReference type="NCBI Taxonomy" id="253"/>
    <lineage>
        <taxon>Bacteria</taxon>
        <taxon>Pseudomonadati</taxon>
        <taxon>Bacteroidota</taxon>
        <taxon>Flavobacteriia</taxon>
        <taxon>Flavobacteriales</taxon>
        <taxon>Weeksellaceae</taxon>
        <taxon>Chryseobacterium group</taxon>
        <taxon>Chryseobacterium</taxon>
    </lineage>
</organism>
<accession>A0A0N0IVZ4</accession>
<sequence length="113" mass="13219">MPFLPFINYMQYNDYGHYPDQPEANPLKEDQRKFIIIPNTVYCISPDGFTFSVFRSISACTLFGKYQQKINCQQQNPEHSQNILQNFYGLHRGNSIFVYIRFIGISKNLIIGL</sequence>
<reference evidence="2" key="2">
    <citation type="submission" date="2015-09" db="EMBL/GenBank/DDBJ databases">
        <title>Draft genome sequence of a multidrug-resistant Chryseobacterium indologenes isolate from Malaysia.</title>
        <authorList>
            <person name="Yu C.Y."/>
            <person name="Ang G.Y."/>
            <person name="Chan K.-G."/>
        </authorList>
    </citation>
    <scope>NUCLEOTIDE SEQUENCE [LARGE SCALE GENOMIC DNA]</scope>
    <source>
        <strain evidence="2">CI_885</strain>
    </source>
</reference>
<dbReference type="AlphaFoldDB" id="A0A0N0IVZ4"/>
<proteinExistence type="predicted"/>
<evidence type="ECO:0000313" key="2">
    <source>
        <dbReference type="Proteomes" id="UP000037953"/>
    </source>
</evidence>
<name>A0A0N0IVZ4_CHRID</name>
<comment type="caution">
    <text evidence="1">The sequence shown here is derived from an EMBL/GenBank/DDBJ whole genome shotgun (WGS) entry which is preliminary data.</text>
</comment>
<evidence type="ECO:0000313" key="1">
    <source>
        <dbReference type="EMBL" id="KPE50904.1"/>
    </source>
</evidence>
<reference evidence="1 2" key="1">
    <citation type="journal article" date="2015" name="Genom Data">
        <title>Draft genome sequence of a multidrug-resistant Chryseobacterium indologenes isolate from Malaysia.</title>
        <authorList>
            <person name="Yu C.Y."/>
            <person name="Ang G.Y."/>
            <person name="Cheng H.J."/>
            <person name="Cheong Y.M."/>
            <person name="Yin W.F."/>
            <person name="Chan K.G."/>
        </authorList>
    </citation>
    <scope>NUCLEOTIDE SEQUENCE [LARGE SCALE GENOMIC DNA]</scope>
    <source>
        <strain evidence="1 2">CI_885</strain>
    </source>
</reference>